<dbReference type="OrthoDB" id="346146at2157"/>
<proteinExistence type="predicted"/>
<name>A0A1G6WZ81_9EURY</name>
<keyword evidence="4" id="KW-1185">Reference proteome</keyword>
<dbReference type="AlphaFoldDB" id="A0A1G6WZ81"/>
<dbReference type="Proteomes" id="UP000199320">
    <property type="component" value="Unassembled WGS sequence"/>
</dbReference>
<reference evidence="3" key="2">
    <citation type="submission" date="2016-10" db="EMBL/GenBank/DDBJ databases">
        <authorList>
            <person name="de Groot N.N."/>
        </authorList>
    </citation>
    <scope>NUCLEOTIDE SEQUENCE [LARGE SCALE GENOMIC DNA]</scope>
    <source>
        <strain evidence="3">CDM_6</strain>
    </source>
</reference>
<gene>
    <name evidence="3" type="ORF">SAMN04488694_13725</name>
    <name evidence="2" type="ORF">SAMN05192552_10424</name>
</gene>
<dbReference type="EMBL" id="FOIC01000037">
    <property type="protein sequence ID" value="SEU07472.1"/>
    <property type="molecule type" value="Genomic_DNA"/>
</dbReference>
<sequence length="215" mass="23071">MQRRTLLGLVASAGVVGVLGAKAGFADKPSIPPATYAEEPVPSTGQRNSPVVATDTTTAGNKTYGTVRQSASVLDLESTDRYALVTRYQLIPGSNYEARNGWKTASLTVEHGWNSGSLVSHSGDVVPADDGNADSNLYLGTDRSARRYRWHLMFDAATGNSHTFRFATVVNREKAPEKGDALVDAMFGAGFTRGFLRASERDLVTARLVMQGTNK</sequence>
<reference evidence="4 5" key="1">
    <citation type="submission" date="2016-10" db="EMBL/GenBank/DDBJ databases">
        <authorList>
            <person name="Varghese N."/>
            <person name="Submissions S."/>
        </authorList>
    </citation>
    <scope>NUCLEOTIDE SEQUENCE [LARGE SCALE GENOMIC DNA]</scope>
    <source>
        <strain evidence="2 5">CDM_1</strain>
        <strain evidence="4">CDM_6</strain>
    </source>
</reference>
<dbReference type="Proteomes" id="UP000324021">
    <property type="component" value="Unassembled WGS sequence"/>
</dbReference>
<protein>
    <submittedName>
        <fullName evidence="2">Uncharacterized protein</fullName>
    </submittedName>
</protein>
<evidence type="ECO:0000313" key="5">
    <source>
        <dbReference type="Proteomes" id="UP000324021"/>
    </source>
</evidence>
<feature type="region of interest" description="Disordered" evidence="1">
    <location>
        <begin position="29"/>
        <end position="51"/>
    </location>
</feature>
<organism evidence="2 5">
    <name type="scientific">Natrinema hispanicum</name>
    <dbReference type="NCBI Taxonomy" id="392421"/>
    <lineage>
        <taxon>Archaea</taxon>
        <taxon>Methanobacteriati</taxon>
        <taxon>Methanobacteriota</taxon>
        <taxon>Stenosarchaea group</taxon>
        <taxon>Halobacteria</taxon>
        <taxon>Halobacteriales</taxon>
        <taxon>Natrialbaceae</taxon>
        <taxon>Natrinema</taxon>
    </lineage>
</organism>
<evidence type="ECO:0000313" key="3">
    <source>
        <dbReference type="EMBL" id="SEU07472.1"/>
    </source>
</evidence>
<evidence type="ECO:0000313" key="2">
    <source>
        <dbReference type="EMBL" id="SDD71222.1"/>
    </source>
</evidence>
<evidence type="ECO:0000256" key="1">
    <source>
        <dbReference type="SAM" id="MobiDB-lite"/>
    </source>
</evidence>
<accession>A0A1G6WZ81</accession>
<dbReference type="RefSeq" id="WP_092935550.1">
    <property type="nucleotide sequence ID" value="NZ_FMZP01000042.1"/>
</dbReference>
<dbReference type="EMBL" id="FMZP01000042">
    <property type="protein sequence ID" value="SDD71222.1"/>
    <property type="molecule type" value="Genomic_DNA"/>
</dbReference>
<evidence type="ECO:0000313" key="4">
    <source>
        <dbReference type="Proteomes" id="UP000199320"/>
    </source>
</evidence>